<proteinExistence type="inferred from homology"/>
<evidence type="ECO:0000313" key="3">
    <source>
        <dbReference type="Proteomes" id="UP000008141"/>
    </source>
</evidence>
<evidence type="ECO:0000313" key="2">
    <source>
        <dbReference type="EMBL" id="EFN50592.1"/>
    </source>
</evidence>
<dbReference type="Gene3D" id="3.40.1280.10">
    <property type="match status" value="1"/>
</dbReference>
<dbReference type="Pfam" id="PF02598">
    <property type="entry name" value="Methyltrn_RNA_3"/>
    <property type="match status" value="1"/>
</dbReference>
<organism evidence="3">
    <name type="scientific">Chlorella variabilis</name>
    <name type="common">Green alga</name>
    <dbReference type="NCBI Taxonomy" id="554065"/>
    <lineage>
        <taxon>Eukaryota</taxon>
        <taxon>Viridiplantae</taxon>
        <taxon>Chlorophyta</taxon>
        <taxon>core chlorophytes</taxon>
        <taxon>Trebouxiophyceae</taxon>
        <taxon>Chlorellales</taxon>
        <taxon>Chlorellaceae</taxon>
        <taxon>Chlorella clade</taxon>
        <taxon>Chlorella</taxon>
    </lineage>
</organism>
<dbReference type="eggNOG" id="KOG3925">
    <property type="taxonomic scope" value="Eukaryota"/>
</dbReference>
<dbReference type="PANTHER" id="PTHR12150:SF13">
    <property type="entry name" value="METHYLTRANSFERASE C9ORF114-RELATED"/>
    <property type="match status" value="1"/>
</dbReference>
<accession>E1ZUA1</accession>
<dbReference type="InterPro" id="IPR003750">
    <property type="entry name" value="Put_MeTrfase-C9orf114-like"/>
</dbReference>
<gene>
    <name evidence="2" type="ORF">CHLNCDRAFT_135058</name>
</gene>
<dbReference type="InterPro" id="IPR029028">
    <property type="entry name" value="Alpha/beta_knot_MTases"/>
</dbReference>
<dbReference type="AlphaFoldDB" id="E1ZUA1"/>
<comment type="similarity">
    <text evidence="1">Belongs to the class IV-like SAM-binding methyltransferase superfamily.</text>
</comment>
<dbReference type="SUPFAM" id="SSF75217">
    <property type="entry name" value="alpha/beta knot"/>
    <property type="match status" value="1"/>
</dbReference>
<dbReference type="OrthoDB" id="361029at2759"/>
<dbReference type="KEGG" id="cvr:CHLNCDRAFT_135058"/>
<dbReference type="Proteomes" id="UP000008141">
    <property type="component" value="Unassembled WGS sequence"/>
</dbReference>
<reference evidence="2 3" key="1">
    <citation type="journal article" date="2010" name="Plant Cell">
        <title>The Chlorella variabilis NC64A genome reveals adaptation to photosymbiosis, coevolution with viruses, and cryptic sex.</title>
        <authorList>
            <person name="Blanc G."/>
            <person name="Duncan G."/>
            <person name="Agarkova I."/>
            <person name="Borodovsky M."/>
            <person name="Gurnon J."/>
            <person name="Kuo A."/>
            <person name="Lindquist E."/>
            <person name="Lucas S."/>
            <person name="Pangilinan J."/>
            <person name="Polle J."/>
            <person name="Salamov A."/>
            <person name="Terry A."/>
            <person name="Yamada T."/>
            <person name="Dunigan D.D."/>
            <person name="Grigoriev I.V."/>
            <person name="Claverie J.M."/>
            <person name="Van Etten J.L."/>
        </authorList>
    </citation>
    <scope>NUCLEOTIDE SEQUENCE [LARGE SCALE GENOMIC DNA]</scope>
    <source>
        <strain evidence="2 3">NC64A</strain>
    </source>
</reference>
<name>E1ZUA1_CHLVA</name>
<protein>
    <submittedName>
        <fullName evidence="2">Uncharacterized protein</fullName>
    </submittedName>
</protein>
<dbReference type="InterPro" id="IPR029026">
    <property type="entry name" value="tRNA_m1G_MTases_N"/>
</dbReference>
<sequence>MLEQCPFYGGYSLTVGTSERGERTPACQLDLGAFRHLLVVFGGPQGLEYLNTCFDQGSRTIRSEEAILISLAFLQPAVTAATAPPQ</sequence>
<dbReference type="GeneID" id="17350025"/>
<dbReference type="PANTHER" id="PTHR12150">
    <property type="entry name" value="CLASS IV SAM-BINDING METHYLTRANSFERASE-RELATED"/>
    <property type="match status" value="1"/>
</dbReference>
<evidence type="ECO:0000256" key="1">
    <source>
        <dbReference type="ARBA" id="ARBA00009841"/>
    </source>
</evidence>
<dbReference type="RefSeq" id="XP_005842717.1">
    <property type="nucleotide sequence ID" value="XM_005842660.1"/>
</dbReference>
<dbReference type="InParanoid" id="E1ZUA1"/>
<dbReference type="EMBL" id="GL433939">
    <property type="protein sequence ID" value="EFN50592.1"/>
    <property type="molecule type" value="Genomic_DNA"/>
</dbReference>
<keyword evidence="3" id="KW-1185">Reference proteome</keyword>